<dbReference type="GO" id="GO:0030674">
    <property type="term" value="F:protein-macromolecule adaptor activity"/>
    <property type="evidence" value="ECO:0007669"/>
    <property type="project" value="TreeGrafter"/>
</dbReference>
<dbReference type="SUPFAM" id="SSF81296">
    <property type="entry name" value="E set domains"/>
    <property type="match status" value="2"/>
</dbReference>
<dbReference type="InterPro" id="IPR011021">
    <property type="entry name" value="Arrestin-like_N"/>
</dbReference>
<proteinExistence type="predicted"/>
<dbReference type="AlphaFoldDB" id="A0A261XYG9"/>
<comment type="caution">
    <text evidence="2">The sequence shown here is derived from an EMBL/GenBank/DDBJ whole genome shotgun (WGS) entry which is preliminary data.</text>
</comment>
<dbReference type="Pfam" id="PF02752">
    <property type="entry name" value="Arrestin_C"/>
    <property type="match status" value="1"/>
</dbReference>
<gene>
    <name evidence="2" type="ORF">BZG36_03601</name>
</gene>
<sequence length="425" mass="47195">MINILGKLGQPSAQLSIALENEQLVMHDSPQDSAGCFLRGSLFLNCREPTYLRTLTLRFKGSLKVWIMEGSGAAFRSDRKAHDLIDHQWVFLAQQKRTHILVPGLHSFPFELALPGDLPESVDGDDLASVLYRLTAIAERPKFASNLVLMQDVPIVRHCYSSDSEFFQPMTIADEWTDKITYDITVPTRICVPGETIPTSIKLSPRAENISIHYVSAVLEETVTLRTSAVSKTSARNVVAIKNEQFPCEGTQWSNVEQLHTPQHTKIHPPSIAYDTENAHINITHVIHYVVCIKNPDGHFSELRATIPIIVSPVPANDELNQLPAYEDTWRSLPYDPALAAALSRSASALSLATTPSHPSSDDLLDTSFFSSSPGWPLSRVPSYDTAILSQPSPIGPCYGQPYHDGLPEYQSILVWTVHCMNLYI</sequence>
<dbReference type="GO" id="GO:0005886">
    <property type="term" value="C:plasma membrane"/>
    <property type="evidence" value="ECO:0007669"/>
    <property type="project" value="TreeGrafter"/>
</dbReference>
<accession>A0A261XYG9</accession>
<dbReference type="GO" id="GO:0031625">
    <property type="term" value="F:ubiquitin protein ligase binding"/>
    <property type="evidence" value="ECO:0007669"/>
    <property type="project" value="TreeGrafter"/>
</dbReference>
<organism evidence="2 3">
    <name type="scientific">Bifiguratus adelaidae</name>
    <dbReference type="NCBI Taxonomy" id="1938954"/>
    <lineage>
        <taxon>Eukaryota</taxon>
        <taxon>Fungi</taxon>
        <taxon>Fungi incertae sedis</taxon>
        <taxon>Mucoromycota</taxon>
        <taxon>Mucoromycotina</taxon>
        <taxon>Endogonomycetes</taxon>
        <taxon>Endogonales</taxon>
        <taxon>Endogonales incertae sedis</taxon>
        <taxon>Bifiguratus</taxon>
    </lineage>
</organism>
<dbReference type="Gene3D" id="2.60.40.640">
    <property type="match status" value="2"/>
</dbReference>
<evidence type="ECO:0000313" key="2">
    <source>
        <dbReference type="EMBL" id="OZJ03415.1"/>
    </source>
</evidence>
<dbReference type="OrthoDB" id="2333384at2759"/>
<keyword evidence="3" id="KW-1185">Reference proteome</keyword>
<dbReference type="InterPro" id="IPR014756">
    <property type="entry name" value="Ig_E-set"/>
</dbReference>
<dbReference type="PANTHER" id="PTHR11188:SF17">
    <property type="entry name" value="FI21816P1"/>
    <property type="match status" value="1"/>
</dbReference>
<protein>
    <recommendedName>
        <fullName evidence="1">Arrestin C-terminal-like domain-containing protein</fullName>
    </recommendedName>
</protein>
<name>A0A261XYG9_9FUNG</name>
<dbReference type="SMART" id="SM01017">
    <property type="entry name" value="Arrestin_C"/>
    <property type="match status" value="1"/>
</dbReference>
<dbReference type="GO" id="GO:0005829">
    <property type="term" value="C:cytosol"/>
    <property type="evidence" value="ECO:0007669"/>
    <property type="project" value="TreeGrafter"/>
</dbReference>
<dbReference type="InterPro" id="IPR050357">
    <property type="entry name" value="Arrestin_domain-protein"/>
</dbReference>
<dbReference type="PANTHER" id="PTHR11188">
    <property type="entry name" value="ARRESTIN DOMAIN CONTAINING PROTEIN"/>
    <property type="match status" value="1"/>
</dbReference>
<dbReference type="Pfam" id="PF00339">
    <property type="entry name" value="Arrestin_N"/>
    <property type="match status" value="1"/>
</dbReference>
<feature type="domain" description="Arrestin C-terminal-like" evidence="1">
    <location>
        <begin position="176"/>
        <end position="314"/>
    </location>
</feature>
<dbReference type="EMBL" id="MVBO01000086">
    <property type="protein sequence ID" value="OZJ03415.1"/>
    <property type="molecule type" value="Genomic_DNA"/>
</dbReference>
<dbReference type="Proteomes" id="UP000242875">
    <property type="component" value="Unassembled WGS sequence"/>
</dbReference>
<dbReference type="InterPro" id="IPR014752">
    <property type="entry name" value="Arrestin-like_C"/>
</dbReference>
<evidence type="ECO:0000313" key="3">
    <source>
        <dbReference type="Proteomes" id="UP000242875"/>
    </source>
</evidence>
<reference evidence="2 3" key="1">
    <citation type="journal article" date="2017" name="Mycologia">
        <title>Bifiguratus adelaidae, gen. et sp. nov., a new member of Mucoromycotina in endophytic and soil-dwelling habitats.</title>
        <authorList>
            <person name="Torres-Cruz T.J."/>
            <person name="Billingsley Tobias T.L."/>
            <person name="Almatruk M."/>
            <person name="Hesse C."/>
            <person name="Kuske C.R."/>
            <person name="Desiro A."/>
            <person name="Benucci G.M."/>
            <person name="Bonito G."/>
            <person name="Stajich J.E."/>
            <person name="Dunlap C."/>
            <person name="Arnold A.E."/>
            <person name="Porras-Alfaro A."/>
        </authorList>
    </citation>
    <scope>NUCLEOTIDE SEQUENCE [LARGE SCALE GENOMIC DNA]</scope>
    <source>
        <strain evidence="2 3">AZ0501</strain>
    </source>
</reference>
<evidence type="ECO:0000259" key="1">
    <source>
        <dbReference type="SMART" id="SM01017"/>
    </source>
</evidence>
<dbReference type="InterPro" id="IPR011022">
    <property type="entry name" value="Arrestin_C-like"/>
</dbReference>
<dbReference type="GO" id="GO:0070086">
    <property type="term" value="P:ubiquitin-dependent endocytosis"/>
    <property type="evidence" value="ECO:0007669"/>
    <property type="project" value="TreeGrafter"/>
</dbReference>